<evidence type="ECO:0000256" key="5">
    <source>
        <dbReference type="ARBA" id="ARBA00022989"/>
    </source>
</evidence>
<feature type="transmembrane region" description="Helical" evidence="8">
    <location>
        <begin position="310"/>
        <end position="331"/>
    </location>
</feature>
<comment type="caution">
    <text evidence="10">The sequence shown here is derived from an EMBL/GenBank/DDBJ whole genome shotgun (WGS) entry which is preliminary data.</text>
</comment>
<keyword evidence="4 8" id="KW-0812">Transmembrane</keyword>
<dbReference type="OrthoDB" id="9782006at2"/>
<protein>
    <submittedName>
        <fullName evidence="10">Transport protein</fullName>
    </submittedName>
</protein>
<feature type="transmembrane region" description="Helical" evidence="8">
    <location>
        <begin position="1239"/>
        <end position="1270"/>
    </location>
</feature>
<dbReference type="GO" id="GO:0005886">
    <property type="term" value="C:plasma membrane"/>
    <property type="evidence" value="ECO:0007669"/>
    <property type="project" value="UniProtKB-SubCell"/>
</dbReference>
<gene>
    <name evidence="10" type="ORF">FC84_GL000815</name>
</gene>
<evidence type="ECO:0000256" key="6">
    <source>
        <dbReference type="ARBA" id="ARBA00023136"/>
    </source>
</evidence>
<feature type="transmembrane region" description="Helical" evidence="8">
    <location>
        <begin position="184"/>
        <end position="216"/>
    </location>
</feature>
<keyword evidence="6 8" id="KW-0472">Membrane</keyword>
<evidence type="ECO:0000256" key="8">
    <source>
        <dbReference type="SAM" id="Phobius"/>
    </source>
</evidence>
<dbReference type="PANTHER" id="PTHR33406:SF6">
    <property type="entry name" value="MEMBRANE PROTEIN YDGH-RELATED"/>
    <property type="match status" value="1"/>
</dbReference>
<dbReference type="Pfam" id="PF03176">
    <property type="entry name" value="MMPL"/>
    <property type="match status" value="2"/>
</dbReference>
<evidence type="ECO:0000256" key="3">
    <source>
        <dbReference type="ARBA" id="ARBA00022475"/>
    </source>
</evidence>
<feature type="transmembrane region" description="Helical" evidence="8">
    <location>
        <begin position="1110"/>
        <end position="1129"/>
    </location>
</feature>
<dbReference type="NCBIfam" id="TIGR03057">
    <property type="entry name" value="xxxLxxG_by_4"/>
    <property type="match status" value="5"/>
</dbReference>
<name>A0A0R2BG21_9LACO</name>
<feature type="transmembrane region" description="Helical" evidence="8">
    <location>
        <begin position="285"/>
        <end position="304"/>
    </location>
</feature>
<dbReference type="SUPFAM" id="SSF82866">
    <property type="entry name" value="Multidrug efflux transporter AcrB transmembrane domain"/>
    <property type="match status" value="2"/>
</dbReference>
<feature type="transmembrane region" description="Helical" evidence="8">
    <location>
        <begin position="1168"/>
        <end position="1191"/>
    </location>
</feature>
<feature type="region of interest" description="Disordered" evidence="7">
    <location>
        <begin position="917"/>
        <end position="954"/>
    </location>
</feature>
<feature type="transmembrane region" description="Helical" evidence="8">
    <location>
        <begin position="1212"/>
        <end position="1233"/>
    </location>
</feature>
<feature type="transmembrane region" description="Helical" evidence="8">
    <location>
        <begin position="1136"/>
        <end position="1156"/>
    </location>
</feature>
<feature type="domain" description="SSD" evidence="9">
    <location>
        <begin position="1141"/>
        <end position="1268"/>
    </location>
</feature>
<proteinExistence type="inferred from homology"/>
<keyword evidence="5 8" id="KW-1133">Transmembrane helix</keyword>
<dbReference type="RefSeq" id="WP_057757238.1">
    <property type="nucleotide sequence ID" value="NZ_AYYK01000016.1"/>
</dbReference>
<reference evidence="10 11" key="1">
    <citation type="journal article" date="2015" name="Genome Announc.">
        <title>Expanding the biotechnology potential of lactobacilli through comparative genomics of 213 strains and associated genera.</title>
        <authorList>
            <person name="Sun Z."/>
            <person name="Harris H.M."/>
            <person name="McCann A."/>
            <person name="Guo C."/>
            <person name="Argimon S."/>
            <person name="Zhang W."/>
            <person name="Yang X."/>
            <person name="Jeffery I.B."/>
            <person name="Cooney J.C."/>
            <person name="Kagawa T.F."/>
            <person name="Liu W."/>
            <person name="Song Y."/>
            <person name="Salvetti E."/>
            <person name="Wrobel A."/>
            <person name="Rasinkangas P."/>
            <person name="Parkhill J."/>
            <person name="Rea M.C."/>
            <person name="O'Sullivan O."/>
            <person name="Ritari J."/>
            <person name="Douillard F.P."/>
            <person name="Paul Ross R."/>
            <person name="Yang R."/>
            <person name="Briner A.E."/>
            <person name="Felis G.E."/>
            <person name="de Vos W.M."/>
            <person name="Barrangou R."/>
            <person name="Klaenhammer T.R."/>
            <person name="Caufield P.W."/>
            <person name="Cui Y."/>
            <person name="Zhang H."/>
            <person name="O'Toole P.W."/>
        </authorList>
    </citation>
    <scope>NUCLEOTIDE SEQUENCE [LARGE SCALE GENOMIC DNA]</scope>
    <source>
        <strain evidence="10 11">DSM 20335</strain>
    </source>
</reference>
<comment type="similarity">
    <text evidence="2">Belongs to the resistance-nodulation-cell division (RND) (TC 2.A.6) family. MmpL subfamily.</text>
</comment>
<feature type="transmembrane region" description="Helical" evidence="8">
    <location>
        <begin position="363"/>
        <end position="384"/>
    </location>
</feature>
<evidence type="ECO:0000313" key="10">
    <source>
        <dbReference type="EMBL" id="KRM78557.1"/>
    </source>
</evidence>
<evidence type="ECO:0000256" key="2">
    <source>
        <dbReference type="ARBA" id="ARBA00010157"/>
    </source>
</evidence>
<dbReference type="Gene3D" id="1.10.287.950">
    <property type="entry name" value="Methyl-accepting chemotaxis protein"/>
    <property type="match status" value="2"/>
</dbReference>
<dbReference type="InterPro" id="IPR004869">
    <property type="entry name" value="MMPL_dom"/>
</dbReference>
<dbReference type="InterPro" id="IPR050545">
    <property type="entry name" value="Mycobact_MmpL"/>
</dbReference>
<feature type="transmembrane region" description="Helical" evidence="8">
    <location>
        <begin position="236"/>
        <end position="256"/>
    </location>
</feature>
<evidence type="ECO:0000256" key="4">
    <source>
        <dbReference type="ARBA" id="ARBA00022692"/>
    </source>
</evidence>
<dbReference type="Gene3D" id="1.20.1640.10">
    <property type="entry name" value="Multidrug efflux transporter AcrB transmembrane domain"/>
    <property type="match status" value="2"/>
</dbReference>
<dbReference type="PANTHER" id="PTHR33406">
    <property type="entry name" value="MEMBRANE PROTEIN MJ1562-RELATED"/>
    <property type="match status" value="1"/>
</dbReference>
<dbReference type="PROSITE" id="PS50156">
    <property type="entry name" value="SSD"/>
    <property type="match status" value="1"/>
</dbReference>
<dbReference type="InterPro" id="IPR000731">
    <property type="entry name" value="SSD"/>
</dbReference>
<feature type="transmembrane region" description="Helical" evidence="8">
    <location>
        <begin position="12"/>
        <end position="29"/>
    </location>
</feature>
<organism evidence="10 11">
    <name type="scientific">Lapidilactobacillus dextrinicus DSM 20335</name>
    <dbReference type="NCBI Taxonomy" id="1423738"/>
    <lineage>
        <taxon>Bacteria</taxon>
        <taxon>Bacillati</taxon>
        <taxon>Bacillota</taxon>
        <taxon>Bacilli</taxon>
        <taxon>Lactobacillales</taxon>
        <taxon>Lactobacillaceae</taxon>
        <taxon>Lapidilactobacillus</taxon>
    </lineage>
</organism>
<evidence type="ECO:0000256" key="1">
    <source>
        <dbReference type="ARBA" id="ARBA00004651"/>
    </source>
</evidence>
<evidence type="ECO:0000313" key="11">
    <source>
        <dbReference type="Proteomes" id="UP000051813"/>
    </source>
</evidence>
<evidence type="ECO:0000259" key="9">
    <source>
        <dbReference type="PROSITE" id="PS50156"/>
    </source>
</evidence>
<dbReference type="STRING" id="1423738.FC84_GL000815"/>
<dbReference type="PATRIC" id="fig|1423738.3.peg.825"/>
<feature type="region of interest" description="Disordered" evidence="7">
    <location>
        <begin position="1274"/>
        <end position="1296"/>
    </location>
</feature>
<sequence>MQKFFKNHYGALIAWLIAVVAAVVMLPDITQLVHDKGQTELPANVQSKLAEIDQDDWGRGQGNTREVVAIFNNGNDKLTATQKERINQTLKDIRRDKKKYGIKSITAANDNAETKKQLISKDKSTQLVQFLVDKDHDDGSVTKMNDELTKAVKTPGVKTYVTGADILNNEFDLKTQRGIQKTEVIAAVFIFIVLVLVFRSPIVPIISLLTVGVSLITSLSIVTNLVDKANFPFSNFTQVFMVVVLFGIGTDYNILLYDQFKEELSKGLSNWEATRIAQHKAGKTILYSGSSILIGFSVLGLANFSIYRSAVGVAIGVVVLLAVLLTLNPFFMSLMGKKMFWPSKNFDGHSSSKLWHGLASRSVLHPLIALGVALLATLPFVLTYKNNLNYDNLQELGDDVAAKRGFEVVEKHFSKGTAEPTTLYIRSDHKLDNEADLKAIDQLTQALQGVDGVKTVASVTQPGGSKIGKLYVKDQMGTVTDGMTAAGKGIKTINSGLSEAEQKLADSDMAGGLNDVQKLVNGTNQLVSGSQALQNGTSQLASGANTLNDGVGTLNAGANSLNSGIDSYTAGVSQLNSGASQLAGNSDKITGGIDQLVSQSSQLPLAVAGLDAYNTGINDGVTKINSSLASKQQDLAQLTAMSSKISSLKQQTTEMKSQIATLKQIQPELDQMSQLLNTISGQRDSLNQLANEAGNIQALTTKLTTALGSVGTNDGSIMVNNAMIVASANSIINDANSTDASKAAAQKILDSVKKSNTSANTNVQTLTGLKKELANMPSIDADQLKQMVALIPSEQKVAEINSQLSNVKTMINSADSLLSQADSLTAQAGKLNELSSAMTELTQGLSQLQSASSKAASVASQLNSGVNGSGVDTSSESAIQSTISNSKMLSQLNELSAGMTQYVNGVNQVASGTSELNNNSSALKSGSSQLANGTSQLVSGSSQLANGTNQLNSQVPTLTNGLTQVRDGQKTMYSSLQSTVGQMATLQNGLGDASDGLTTIGSGVKSANSYLGGLKKSAAGESFYIPKSAIHGKDFSQSVKTYMSEDKKITKLTIVLDQNPSSTKAMDKIRQLTTQSKNNIKGTSLNDAKIAMGGQTSSIADTQKIASSDFSRTAMIMVVGIGLALMFVTRSILQPLFIIGTLLLSYFSSLSLTRWISATFLGHSQLTWNTPFFTFIMIFALGVDYSIFLMMKYRELGNEIPNPSKRIVEASGVIGAVVISAAIILSGTFAALMPSGVLTLIQVALGVIIGLVILVVILPVILPAAIHLTYDHSKKDKTKNDAKEPKHSSKTTEEQA</sequence>
<evidence type="ECO:0000256" key="7">
    <source>
        <dbReference type="SAM" id="MobiDB-lite"/>
    </source>
</evidence>
<keyword evidence="3" id="KW-1003">Cell membrane</keyword>
<comment type="subcellular location">
    <subcellularLocation>
        <location evidence="1">Cell membrane</location>
        <topology evidence="1">Multi-pass membrane protein</topology>
    </subcellularLocation>
</comment>
<dbReference type="Proteomes" id="UP000051813">
    <property type="component" value="Unassembled WGS sequence"/>
</dbReference>
<accession>A0A0R2BG21</accession>
<keyword evidence="11" id="KW-1185">Reference proteome</keyword>
<dbReference type="EMBL" id="AYYK01000016">
    <property type="protein sequence ID" value="KRM78557.1"/>
    <property type="molecule type" value="Genomic_DNA"/>
</dbReference>
<dbReference type="InterPro" id="IPR023908">
    <property type="entry name" value="xxxLxxG_rpt"/>
</dbReference>